<dbReference type="AlphaFoldDB" id="A0A2A6C8N9"/>
<name>A0A2A6C8N9_PRIPA</name>
<keyword evidence="2" id="KW-1185">Reference proteome</keyword>
<sequence>MPSNHQQLEGDRAAAAADAANRAAKRAARDEADLLALHNVYASEISFSAHLCLILEGAPLETSVSHSSIMNREEDVPEEEDDPKCLCVFLVVLGILLLIHCFTK</sequence>
<dbReference type="Proteomes" id="UP000005239">
    <property type="component" value="Unassembled WGS sequence"/>
</dbReference>
<gene>
    <name evidence="1" type="primary">WBGene00107731</name>
</gene>
<accession>A0A8R1UBJ8</accession>
<evidence type="ECO:0000313" key="2">
    <source>
        <dbReference type="Proteomes" id="UP000005239"/>
    </source>
</evidence>
<accession>A0A2A6C8N9</accession>
<reference evidence="2" key="1">
    <citation type="journal article" date="2008" name="Nat. Genet.">
        <title>The Pristionchus pacificus genome provides a unique perspective on nematode lifestyle and parasitism.</title>
        <authorList>
            <person name="Dieterich C."/>
            <person name="Clifton S.W."/>
            <person name="Schuster L.N."/>
            <person name="Chinwalla A."/>
            <person name="Delehaunty K."/>
            <person name="Dinkelacker I."/>
            <person name="Fulton L."/>
            <person name="Fulton R."/>
            <person name="Godfrey J."/>
            <person name="Minx P."/>
            <person name="Mitreva M."/>
            <person name="Roeseler W."/>
            <person name="Tian H."/>
            <person name="Witte H."/>
            <person name="Yang S.P."/>
            <person name="Wilson R.K."/>
            <person name="Sommer R.J."/>
        </authorList>
    </citation>
    <scope>NUCLEOTIDE SEQUENCE [LARGE SCALE GENOMIC DNA]</scope>
    <source>
        <strain evidence="2">PS312</strain>
    </source>
</reference>
<evidence type="ECO:0000313" key="1">
    <source>
        <dbReference type="EnsemblMetazoa" id="PPA18177.1"/>
    </source>
</evidence>
<organism evidence="1 2">
    <name type="scientific">Pristionchus pacificus</name>
    <name type="common">Parasitic nematode worm</name>
    <dbReference type="NCBI Taxonomy" id="54126"/>
    <lineage>
        <taxon>Eukaryota</taxon>
        <taxon>Metazoa</taxon>
        <taxon>Ecdysozoa</taxon>
        <taxon>Nematoda</taxon>
        <taxon>Chromadorea</taxon>
        <taxon>Rhabditida</taxon>
        <taxon>Rhabditina</taxon>
        <taxon>Diplogasteromorpha</taxon>
        <taxon>Diplogasteroidea</taxon>
        <taxon>Neodiplogasteridae</taxon>
        <taxon>Pristionchus</taxon>
    </lineage>
</organism>
<dbReference type="EnsemblMetazoa" id="PPA18177.1">
    <property type="protein sequence ID" value="PPA18177.1"/>
    <property type="gene ID" value="WBGene00107731"/>
</dbReference>
<proteinExistence type="predicted"/>
<protein>
    <submittedName>
        <fullName evidence="1">Uncharacterized protein</fullName>
    </submittedName>
</protein>
<reference evidence="1" key="2">
    <citation type="submission" date="2022-06" db="UniProtKB">
        <authorList>
            <consortium name="EnsemblMetazoa"/>
        </authorList>
    </citation>
    <scope>IDENTIFICATION</scope>
    <source>
        <strain evidence="1">PS312</strain>
    </source>
</reference>